<name>A0A2N0Z764_9BACI</name>
<accession>A0A2N0Z764</accession>
<comment type="caution">
    <text evidence="2">The sequence shown here is derived from an EMBL/GenBank/DDBJ whole genome shotgun (WGS) entry which is preliminary data.</text>
</comment>
<evidence type="ECO:0000313" key="2">
    <source>
        <dbReference type="EMBL" id="PKG25365.1"/>
    </source>
</evidence>
<feature type="transmembrane region" description="Helical" evidence="1">
    <location>
        <begin position="50"/>
        <end position="70"/>
    </location>
</feature>
<feature type="non-terminal residue" evidence="2">
    <location>
        <position position="71"/>
    </location>
</feature>
<gene>
    <name evidence="2" type="ORF">CWS01_02485</name>
</gene>
<reference evidence="2 3" key="1">
    <citation type="journal article" date="2003" name="Int. J. Syst. Evol. Microbiol.">
        <title>Bacillus nealsonii sp. nov., isolated from a spacecraft-assembly facility, whose spores are gamma-radiation resistant.</title>
        <authorList>
            <person name="Venkateswaran K."/>
            <person name="Kempf M."/>
            <person name="Chen F."/>
            <person name="Satomi M."/>
            <person name="Nicholson W."/>
            <person name="Kern R."/>
        </authorList>
    </citation>
    <scope>NUCLEOTIDE SEQUENCE [LARGE SCALE GENOMIC DNA]</scope>
    <source>
        <strain evidence="2 3">FO-92</strain>
    </source>
</reference>
<protein>
    <submittedName>
        <fullName evidence="2">Uncharacterized protein</fullName>
    </submittedName>
</protein>
<keyword evidence="1" id="KW-0472">Membrane</keyword>
<proteinExistence type="predicted"/>
<keyword evidence="1" id="KW-0812">Transmembrane</keyword>
<keyword evidence="1" id="KW-1133">Transmembrane helix</keyword>
<organism evidence="2 3">
    <name type="scientific">Niallia nealsonii</name>
    <dbReference type="NCBI Taxonomy" id="115979"/>
    <lineage>
        <taxon>Bacteria</taxon>
        <taxon>Bacillati</taxon>
        <taxon>Bacillota</taxon>
        <taxon>Bacilli</taxon>
        <taxon>Bacillales</taxon>
        <taxon>Bacillaceae</taxon>
        <taxon>Niallia</taxon>
    </lineage>
</organism>
<dbReference type="AlphaFoldDB" id="A0A2N0Z764"/>
<sequence length="71" mass="8208">MHIIKIIGEIALICGYPFFIDKRIYNIKFPKEEQNIFDIQMDKGGSFMDAYLLIITLLSIILVILGVSLFR</sequence>
<evidence type="ECO:0000256" key="1">
    <source>
        <dbReference type="SAM" id="Phobius"/>
    </source>
</evidence>
<dbReference type="EMBL" id="PISE01000004">
    <property type="protein sequence ID" value="PKG25365.1"/>
    <property type="molecule type" value="Genomic_DNA"/>
</dbReference>
<keyword evidence="3" id="KW-1185">Reference proteome</keyword>
<evidence type="ECO:0000313" key="3">
    <source>
        <dbReference type="Proteomes" id="UP000233375"/>
    </source>
</evidence>
<dbReference type="Proteomes" id="UP000233375">
    <property type="component" value="Unassembled WGS sequence"/>
</dbReference>